<gene>
    <name evidence="2" type="ORF">UFOPK2310_00583</name>
</gene>
<sequence>MRNIDTALWADEFRELLARGFYFFDFLTAYERDSQLEVIARVVNPENKQSQLLATMIDPKLGEVTSLASIYLGAVWHERETAEMFGIYFVGLVDDRPLLRRSLLGAPPMLKSTVLAARMLKPWPGQPSHRKQQPIGVVEDWLQL</sequence>
<reference evidence="2" key="1">
    <citation type="submission" date="2020-05" db="EMBL/GenBank/DDBJ databases">
        <authorList>
            <person name="Chiriac C."/>
            <person name="Salcher M."/>
            <person name="Ghai R."/>
            <person name="Kavagutti S V."/>
        </authorList>
    </citation>
    <scope>NUCLEOTIDE SEQUENCE</scope>
</reference>
<dbReference type="GO" id="GO:0008137">
    <property type="term" value="F:NADH dehydrogenase (ubiquinone) activity"/>
    <property type="evidence" value="ECO:0007669"/>
    <property type="project" value="InterPro"/>
</dbReference>
<feature type="domain" description="NADH:ubiquinone oxidoreductase 30kDa subunit" evidence="1">
    <location>
        <begin position="18"/>
        <end position="115"/>
    </location>
</feature>
<evidence type="ECO:0000259" key="1">
    <source>
        <dbReference type="Pfam" id="PF00329"/>
    </source>
</evidence>
<dbReference type="EMBL" id="CAEZWW010000054">
    <property type="protein sequence ID" value="CAB4670441.1"/>
    <property type="molecule type" value="Genomic_DNA"/>
</dbReference>
<evidence type="ECO:0000313" key="2">
    <source>
        <dbReference type="EMBL" id="CAB4670441.1"/>
    </source>
</evidence>
<protein>
    <submittedName>
        <fullName evidence="2">Unannotated protein</fullName>
    </submittedName>
</protein>
<dbReference type="InterPro" id="IPR001268">
    <property type="entry name" value="NADH_UbQ_OxRdtase_30kDa_su"/>
</dbReference>
<dbReference type="InterPro" id="IPR037232">
    <property type="entry name" value="NADH_quin_OxRdtase_su_C/D-like"/>
</dbReference>
<proteinExistence type="predicted"/>
<dbReference type="SUPFAM" id="SSF143243">
    <property type="entry name" value="Nqo5-like"/>
    <property type="match status" value="1"/>
</dbReference>
<dbReference type="Gene3D" id="3.30.460.80">
    <property type="entry name" value="NADH:ubiquinone oxidoreductase, 30kDa subunit"/>
    <property type="match status" value="1"/>
</dbReference>
<name>A0A6J6M8F0_9ZZZZ</name>
<accession>A0A6J6M8F0</accession>
<dbReference type="Pfam" id="PF00329">
    <property type="entry name" value="Complex1_30kDa"/>
    <property type="match status" value="1"/>
</dbReference>
<dbReference type="AlphaFoldDB" id="A0A6J6M8F0"/>
<organism evidence="2">
    <name type="scientific">freshwater metagenome</name>
    <dbReference type="NCBI Taxonomy" id="449393"/>
    <lineage>
        <taxon>unclassified sequences</taxon>
        <taxon>metagenomes</taxon>
        <taxon>ecological metagenomes</taxon>
    </lineage>
</organism>